<dbReference type="Gene3D" id="2.130.10.130">
    <property type="entry name" value="Integrin alpha, N-terminal"/>
    <property type="match status" value="2"/>
</dbReference>
<keyword evidence="1 2" id="KW-0732">Signal</keyword>
<evidence type="ECO:0000313" key="5">
    <source>
        <dbReference type="Proteomes" id="UP000593892"/>
    </source>
</evidence>
<dbReference type="KEGG" id="pfer:IRI77_20055"/>
<feature type="domain" description="ASPIC/UnbV" evidence="3">
    <location>
        <begin position="473"/>
        <end position="535"/>
    </location>
</feature>
<gene>
    <name evidence="4" type="ORF">IRI77_20055</name>
</gene>
<dbReference type="Proteomes" id="UP000593892">
    <property type="component" value="Chromosome"/>
</dbReference>
<accession>A0A7S7SI69</accession>
<dbReference type="EMBL" id="CP063849">
    <property type="protein sequence ID" value="QOY85131.1"/>
    <property type="molecule type" value="Genomic_DNA"/>
</dbReference>
<protein>
    <submittedName>
        <fullName evidence="4">CRTAC1 family protein</fullName>
    </submittedName>
</protein>
<dbReference type="PANTHER" id="PTHR16026:SF0">
    <property type="entry name" value="CARTILAGE ACIDIC PROTEIN 1"/>
    <property type="match status" value="1"/>
</dbReference>
<keyword evidence="5" id="KW-1185">Reference proteome</keyword>
<evidence type="ECO:0000259" key="3">
    <source>
        <dbReference type="Pfam" id="PF07593"/>
    </source>
</evidence>
<evidence type="ECO:0000256" key="2">
    <source>
        <dbReference type="SAM" id="SignalP"/>
    </source>
</evidence>
<dbReference type="InterPro" id="IPR011519">
    <property type="entry name" value="UnbV_ASPIC"/>
</dbReference>
<dbReference type="Pfam" id="PF13517">
    <property type="entry name" value="FG-GAP_3"/>
    <property type="match status" value="2"/>
</dbReference>
<name>A0A7S7SI69_PALFE</name>
<evidence type="ECO:0000313" key="4">
    <source>
        <dbReference type="EMBL" id="QOY85131.1"/>
    </source>
</evidence>
<dbReference type="PANTHER" id="PTHR16026">
    <property type="entry name" value="CARTILAGE ACIDIC PROTEIN 1"/>
    <property type="match status" value="1"/>
</dbReference>
<dbReference type="SUPFAM" id="SSF69318">
    <property type="entry name" value="Integrin alpha N-terminal domain"/>
    <property type="match status" value="1"/>
</dbReference>
<dbReference type="AlphaFoldDB" id="A0A7S7SI69"/>
<evidence type="ECO:0000256" key="1">
    <source>
        <dbReference type="ARBA" id="ARBA00022729"/>
    </source>
</evidence>
<dbReference type="Pfam" id="PF07593">
    <property type="entry name" value="UnbV_ASPIC"/>
    <property type="match status" value="1"/>
</dbReference>
<feature type="chain" id="PRO_5032438161" evidence="2">
    <location>
        <begin position="20"/>
        <end position="541"/>
    </location>
</feature>
<dbReference type="InterPro" id="IPR027039">
    <property type="entry name" value="Crtac1"/>
</dbReference>
<sequence>MLRSAWVLPAFLSLAAAQAPPVQFRNAAESAGLKFVLENAASPEKRMIETMAGGLAAFDYNNDGRTDIFFTNGAAYPSNRKADPKYFNRMFRNDGNLKFTDVTAETGLAGEGYGMGASAADYDNDGFVDLFVANVGNSRLYRNLGNGKFKDVTQESGIVDNEWAVAAAWFDYDNDGKLDLWVTHYAKWPPATDRFCGDSQKNIRVYCHPKYFQGLPNRLFHNLGNGKFEDVTKSAGLLVSPGRGMGVAVGDYDADGRMDVFVTNDNEPNSLFHNLGNGKFEEVALIAGVAMMDSGKPVASMGADFRDYDNDGWPDIVVVDLYNETFPLFRNTGKGGFRDATYASGLARLSSKFSGWGPGLADFNLDGWKDLFVSSAHVNDIVEQFEHTEYRQPNRILLNEKGIFRDVSSTAGSDFQVARAHRGLAFADFNQDGLLDAVVSSLNDPAELWINSTITDGEWLIVQLEGVRSNRDGIGARLQWGNQYNVMTTAMGYSSSAHFGVHFGAPKGQAPAALEILWPSGKRQAVATPKAGQVIKVKEEQ</sequence>
<reference evidence="4 5" key="1">
    <citation type="submission" date="2020-10" db="EMBL/GenBank/DDBJ databases">
        <title>Complete genome sequence of Paludibaculum fermentans P105T, a facultatively anaerobic acidobacterium capable of dissimilatory Fe(III) reduction.</title>
        <authorList>
            <person name="Dedysh S.N."/>
            <person name="Beletsky A.V."/>
            <person name="Kulichevskaya I.S."/>
            <person name="Mardanov A.V."/>
            <person name="Ravin N.V."/>
        </authorList>
    </citation>
    <scope>NUCLEOTIDE SEQUENCE [LARGE SCALE GENOMIC DNA]</scope>
    <source>
        <strain evidence="4 5">P105</strain>
    </source>
</reference>
<proteinExistence type="predicted"/>
<dbReference type="InterPro" id="IPR028994">
    <property type="entry name" value="Integrin_alpha_N"/>
</dbReference>
<dbReference type="InterPro" id="IPR013517">
    <property type="entry name" value="FG-GAP"/>
</dbReference>
<organism evidence="4 5">
    <name type="scientific">Paludibaculum fermentans</name>
    <dbReference type="NCBI Taxonomy" id="1473598"/>
    <lineage>
        <taxon>Bacteria</taxon>
        <taxon>Pseudomonadati</taxon>
        <taxon>Acidobacteriota</taxon>
        <taxon>Terriglobia</taxon>
        <taxon>Bryobacterales</taxon>
        <taxon>Bryobacteraceae</taxon>
        <taxon>Paludibaculum</taxon>
    </lineage>
</organism>
<feature type="signal peptide" evidence="2">
    <location>
        <begin position="1"/>
        <end position="19"/>
    </location>
</feature>
<dbReference type="RefSeq" id="WP_194446801.1">
    <property type="nucleotide sequence ID" value="NZ_CP063849.1"/>
</dbReference>